<dbReference type="InterPro" id="IPR052391">
    <property type="entry name" value="E3_Ligase-Neurotoxin"/>
</dbReference>
<feature type="repeat" description="ANK" evidence="1">
    <location>
        <begin position="333"/>
        <end position="365"/>
    </location>
</feature>
<dbReference type="SMART" id="SM00248">
    <property type="entry name" value="ANK"/>
    <property type="match status" value="4"/>
</dbReference>
<evidence type="ECO:0000256" key="1">
    <source>
        <dbReference type="PROSITE-ProRule" id="PRU00023"/>
    </source>
</evidence>
<dbReference type="Gene3D" id="1.25.40.20">
    <property type="entry name" value="Ankyrin repeat-containing domain"/>
    <property type="match status" value="1"/>
</dbReference>
<dbReference type="InterPro" id="IPR009003">
    <property type="entry name" value="Peptidase_S1_PA"/>
</dbReference>
<dbReference type="EMBL" id="WUEZ01000001">
    <property type="protein sequence ID" value="NEI32546.1"/>
    <property type="molecule type" value="Genomic_DNA"/>
</dbReference>
<gene>
    <name evidence="2" type="ORF">GR204_00720</name>
</gene>
<comment type="caution">
    <text evidence="2">The sequence shown here is derived from an EMBL/GenBank/DDBJ whole genome shotgun (WGS) entry which is preliminary data.</text>
</comment>
<reference evidence="2 3" key="1">
    <citation type="submission" date="2019-12" db="EMBL/GenBank/DDBJ databases">
        <title>Rhizobium genotypes associated with high levels of biological nitrogen fixation by grain legumes in a temperate-maritime cropping system.</title>
        <authorList>
            <person name="Maluk M."/>
            <person name="Francesc Ferrando Molina F."/>
            <person name="Lopez Del Egido L."/>
            <person name="Lafos M."/>
            <person name="Langarica-Fuentes A."/>
            <person name="Gebre Yohannes G."/>
            <person name="Young M.W."/>
            <person name="Martin P."/>
            <person name="Gantlett R."/>
            <person name="Kenicer G."/>
            <person name="Hawes C."/>
            <person name="Begg G.S."/>
            <person name="Quilliam R.S."/>
            <person name="Squire G.R."/>
            <person name="Poole P.S."/>
            <person name="Young P.W."/>
            <person name="Iannetta P.M."/>
            <person name="James E.K."/>
        </authorList>
    </citation>
    <scope>NUCLEOTIDE SEQUENCE [LARGE SCALE GENOMIC DNA]</scope>
    <source>
        <strain evidence="2 3">JHI1096</strain>
    </source>
</reference>
<sequence length="915" mass="97294">MSCNDWPNPRHHTGADDEQGWRACRQNCKVWTLQRRSSCCREGTMWKPLAVSVMAFLLGGDGAFASWPADVVRVQASGCKSDSGIITQTGVRVKGFDGYLTALHGVIGCHTILVSIDGEGKTKPLRVTDSRVDLANDVALLTAPDLPGDGGRPAATSVNPKEELTIVGFPGATNSPWYLTVDVTPVETSRRWIDADPTAVSMIQDRKLPSGATSPGIYRQMITVQGPVAAGHSGAPVWNGKGEVVGLAEGGLSSKAASFVVPIWCINPVDRASVQSDYDALSQVPLSALYSADGKLLGIDINRDNLLKYARLGGAREISLLASSLTADSHDPGGPTALMLAVKGGHFDVVRTLLAAGAEPGFQTADGGVPEAAVEGGNLSVISAVLGFEPDMTTTPSDRNVVDRAMKAAISHNRGDIVTLILQNRPTAFLPEADAISPVARAIKADAGKALEALITFAKITGPGPDVLTLFKSSVSQDKPAAAAVLAKVLDDPVVDGCNPLGYAARQNAAKVVGALADRATINTKACGLDTAVFVADKADATEAERVLLELQPFVRNPYNGDHINHWMLDNYHQADQANNDLLLKQLQDHTTGDDSALKTLQGIWDIETKKSGGSLSAAAYSLRPKLVRALLERDDFKIYPGGICGDSLPADAGNFPIQATLSGLAINGDKYLDSAIEIIGMLLDRDPNYGELNCGEWTAARMAGRNVGILKFLDGRRAHLEFDWHATALVEAILSKNSDTTDYLLQNDDAVCKSASGSFDSYRYYATGDDDNAAEAALFSDDLAVLRRIIARQSEIRPQRAKAIDSSCGPSFPWLLREACERDKKAFAGLAADAPPISGIDRFDYEYALVCALDKKDSKTAETLFEKGAKVAEVGFDRLNSHAGRDAVCKANALELFTRGVFDSQGTVSACASP</sequence>
<dbReference type="InterPro" id="IPR043504">
    <property type="entry name" value="Peptidase_S1_PA_chymotrypsin"/>
</dbReference>
<protein>
    <submittedName>
        <fullName evidence="2">Uncharacterized protein</fullName>
    </submittedName>
</protein>
<dbReference type="Gene3D" id="2.40.10.10">
    <property type="entry name" value="Trypsin-like serine proteases"/>
    <property type="match status" value="1"/>
</dbReference>
<name>A0A6P0B048_RHILE</name>
<keyword evidence="1" id="KW-0040">ANK repeat</keyword>
<dbReference type="PANTHER" id="PTHR24133:SF40">
    <property type="entry name" value="ANKYRIN REPEAT DOMAIN 44"/>
    <property type="match status" value="1"/>
</dbReference>
<dbReference type="PROSITE" id="PS50297">
    <property type="entry name" value="ANK_REP_REGION"/>
    <property type="match status" value="1"/>
</dbReference>
<dbReference type="Pfam" id="PF00023">
    <property type="entry name" value="Ank"/>
    <property type="match status" value="1"/>
</dbReference>
<dbReference type="InterPro" id="IPR036770">
    <property type="entry name" value="Ankyrin_rpt-contain_sf"/>
</dbReference>
<proteinExistence type="predicted"/>
<evidence type="ECO:0000313" key="2">
    <source>
        <dbReference type="EMBL" id="NEI32546.1"/>
    </source>
</evidence>
<organism evidence="2 3">
    <name type="scientific">Rhizobium leguminosarum</name>
    <dbReference type="NCBI Taxonomy" id="384"/>
    <lineage>
        <taxon>Bacteria</taxon>
        <taxon>Pseudomonadati</taxon>
        <taxon>Pseudomonadota</taxon>
        <taxon>Alphaproteobacteria</taxon>
        <taxon>Hyphomicrobiales</taxon>
        <taxon>Rhizobiaceae</taxon>
        <taxon>Rhizobium/Agrobacterium group</taxon>
        <taxon>Rhizobium</taxon>
    </lineage>
</organism>
<dbReference type="Pfam" id="PF13365">
    <property type="entry name" value="Trypsin_2"/>
    <property type="match status" value="1"/>
</dbReference>
<dbReference type="AlphaFoldDB" id="A0A6P0B048"/>
<dbReference type="InterPro" id="IPR002110">
    <property type="entry name" value="Ankyrin_rpt"/>
</dbReference>
<evidence type="ECO:0000313" key="3">
    <source>
        <dbReference type="Proteomes" id="UP000471560"/>
    </source>
</evidence>
<accession>A0A6P0B048</accession>
<dbReference type="SUPFAM" id="SSF50494">
    <property type="entry name" value="Trypsin-like serine proteases"/>
    <property type="match status" value="1"/>
</dbReference>
<dbReference type="PROSITE" id="PS50088">
    <property type="entry name" value="ANK_REPEAT"/>
    <property type="match status" value="1"/>
</dbReference>
<dbReference type="SUPFAM" id="SSF48403">
    <property type="entry name" value="Ankyrin repeat"/>
    <property type="match status" value="2"/>
</dbReference>
<dbReference type="Proteomes" id="UP000471560">
    <property type="component" value="Unassembled WGS sequence"/>
</dbReference>
<dbReference type="PANTHER" id="PTHR24133">
    <property type="entry name" value="ANKYRIN DOMAIN-CONTAINING"/>
    <property type="match status" value="1"/>
</dbReference>